<gene>
    <name evidence="3" type="ORF">ACFSW7_01280</name>
</gene>
<accession>A0ABW5UU76</accession>
<dbReference type="Proteomes" id="UP001597492">
    <property type="component" value="Unassembled WGS sequence"/>
</dbReference>
<evidence type="ECO:0000256" key="1">
    <source>
        <dbReference type="SAM" id="MobiDB-lite"/>
    </source>
</evidence>
<keyword evidence="2" id="KW-0812">Transmembrane</keyword>
<protein>
    <submittedName>
        <fullName evidence="3">Uncharacterized protein</fullName>
    </submittedName>
</protein>
<comment type="caution">
    <text evidence="3">The sequence shown here is derived from an EMBL/GenBank/DDBJ whole genome shotgun (WGS) entry which is preliminary data.</text>
</comment>
<dbReference type="EMBL" id="JBHUNE010000001">
    <property type="protein sequence ID" value="MFD2757008.1"/>
    <property type="molecule type" value="Genomic_DNA"/>
</dbReference>
<evidence type="ECO:0000313" key="3">
    <source>
        <dbReference type="EMBL" id="MFD2757008.1"/>
    </source>
</evidence>
<dbReference type="RefSeq" id="WP_019618894.1">
    <property type="nucleotide sequence ID" value="NZ_JBHUNE010000001.1"/>
</dbReference>
<keyword evidence="2" id="KW-1133">Transmembrane helix</keyword>
<feature type="compositionally biased region" description="Low complexity" evidence="1">
    <location>
        <begin position="297"/>
        <end position="308"/>
    </location>
</feature>
<feature type="compositionally biased region" description="Acidic residues" evidence="1">
    <location>
        <begin position="260"/>
        <end position="279"/>
    </location>
</feature>
<evidence type="ECO:0000256" key="2">
    <source>
        <dbReference type="SAM" id="Phobius"/>
    </source>
</evidence>
<feature type="transmembrane region" description="Helical" evidence="2">
    <location>
        <begin position="60"/>
        <end position="83"/>
    </location>
</feature>
<keyword evidence="2" id="KW-0472">Membrane</keyword>
<organism evidence="3 4">
    <name type="scientific">Gulosibacter faecalis</name>
    <dbReference type="NCBI Taxonomy" id="272240"/>
    <lineage>
        <taxon>Bacteria</taxon>
        <taxon>Bacillati</taxon>
        <taxon>Actinomycetota</taxon>
        <taxon>Actinomycetes</taxon>
        <taxon>Micrococcales</taxon>
        <taxon>Microbacteriaceae</taxon>
        <taxon>Gulosibacter</taxon>
    </lineage>
</organism>
<feature type="compositionally biased region" description="Gly residues" evidence="1">
    <location>
        <begin position="309"/>
        <end position="329"/>
    </location>
</feature>
<proteinExistence type="predicted"/>
<reference evidence="4" key="1">
    <citation type="journal article" date="2019" name="Int. J. Syst. Evol. Microbiol.">
        <title>The Global Catalogue of Microorganisms (GCM) 10K type strain sequencing project: providing services to taxonomists for standard genome sequencing and annotation.</title>
        <authorList>
            <consortium name="The Broad Institute Genomics Platform"/>
            <consortium name="The Broad Institute Genome Sequencing Center for Infectious Disease"/>
            <person name="Wu L."/>
            <person name="Ma J."/>
        </authorList>
    </citation>
    <scope>NUCLEOTIDE SEQUENCE [LARGE SCALE GENOMIC DNA]</scope>
    <source>
        <strain evidence="4">TISTR 1514</strain>
    </source>
</reference>
<feature type="region of interest" description="Disordered" evidence="1">
    <location>
        <begin position="243"/>
        <end position="329"/>
    </location>
</feature>
<keyword evidence="4" id="KW-1185">Reference proteome</keyword>
<name>A0ABW5UU76_9MICO</name>
<evidence type="ECO:0000313" key="4">
    <source>
        <dbReference type="Proteomes" id="UP001597492"/>
    </source>
</evidence>
<sequence length="329" mass="34329">MAKRVGPNPFEQTSNEQLEVRSGVFTSTGRDMGRTGATNARAATGGFGAKWKSSSQQRRVNLITLLSVLLVVVIVLPMIISFVGANRREAIAAAEAAGVQTANIVVIQPDVQAAADTSKPVIGAYALSATFVTDDTSGEMKNRIDAVSESLVDNNAGTTQRLSDDAVSYFVDTYVPELLSRVDELKGEWSAMNWDTVTEIDSAVIAVQQNLSTDKLTDLSAAVGQLAAALGNARDEHYANRVTYVPPAPPKTQAPKATEEPEETPEPTEEPEETEDPEETPGVIGGGGSGDDDDEPQPTSQPEPTQNSGNGGGGNGGNSGGNGNGGGNR</sequence>